<dbReference type="PRINTS" id="PR00081">
    <property type="entry name" value="GDHRDH"/>
</dbReference>
<accession>A0A1L0GAA1</accession>
<reference evidence="1 2" key="1">
    <citation type="submission" date="2016-10" db="EMBL/GenBank/DDBJ databases">
        <authorList>
            <person name="de Groot N.N."/>
        </authorList>
    </citation>
    <scope>NUCLEOTIDE SEQUENCE [LARGE SCALE GENOMIC DNA]</scope>
    <source>
        <strain evidence="1 2">PYCC 4715</strain>
    </source>
</reference>
<sequence>MTTVLITGANRGIGFELLKLYAADPQNKVIATARNAESGKTIENLAQKNIHVLLLDMNDSLEQIQASFEPLAEIAPEGIDVVIQNAGASIDFPVPGTNPANVGIDGYTKNFGNNTLGPIKIYQALYPYWTKKTGNIKKFIFVSSVMGLINNYLGSISFGYGMSKAALNHFVKEVSTYNSKSDDETLKTSLVLAVHPGLVKTDMARDLIEKFNLTNYLTPDESAGHLKKLFDGLKDGDNGTFKKFDGQQILW</sequence>
<name>A0A1L0GAA1_9ASCO</name>
<dbReference type="AlphaFoldDB" id="A0A1L0GAA1"/>
<dbReference type="InterPro" id="IPR002347">
    <property type="entry name" value="SDR_fam"/>
</dbReference>
<dbReference type="Proteomes" id="UP000182259">
    <property type="component" value="Chromosome III"/>
</dbReference>
<proteinExistence type="predicted"/>
<protein>
    <submittedName>
        <fullName evidence="1">CIC11C00000003189</fullName>
    </submittedName>
</protein>
<evidence type="ECO:0000313" key="2">
    <source>
        <dbReference type="Proteomes" id="UP000182259"/>
    </source>
</evidence>
<dbReference type="SUPFAM" id="SSF51735">
    <property type="entry name" value="NAD(P)-binding Rossmann-fold domains"/>
    <property type="match status" value="1"/>
</dbReference>
<dbReference type="EMBL" id="LT635766">
    <property type="protein sequence ID" value="SGZ53349.1"/>
    <property type="molecule type" value="Genomic_DNA"/>
</dbReference>
<dbReference type="GO" id="GO:0016616">
    <property type="term" value="F:oxidoreductase activity, acting on the CH-OH group of donors, NAD or NADP as acceptor"/>
    <property type="evidence" value="ECO:0007669"/>
    <property type="project" value="TreeGrafter"/>
</dbReference>
<dbReference type="PANTHER" id="PTHR45458">
    <property type="entry name" value="SHORT-CHAIN DEHYDROGENASE/REDUCTASE SDR"/>
    <property type="match status" value="1"/>
</dbReference>
<dbReference type="PANTHER" id="PTHR45458:SF3">
    <property type="entry name" value="CHAIN DEHYDROGENASE (ATSC), PUTATIVE-RELATED"/>
    <property type="match status" value="1"/>
</dbReference>
<organism evidence="1 2">
    <name type="scientific">Sungouiella intermedia</name>
    <dbReference type="NCBI Taxonomy" id="45354"/>
    <lineage>
        <taxon>Eukaryota</taxon>
        <taxon>Fungi</taxon>
        <taxon>Dikarya</taxon>
        <taxon>Ascomycota</taxon>
        <taxon>Saccharomycotina</taxon>
        <taxon>Pichiomycetes</taxon>
        <taxon>Metschnikowiaceae</taxon>
        <taxon>Sungouiella</taxon>
    </lineage>
</organism>
<gene>
    <name evidence="1" type="ORF">SAMEA4029009_CIC11G00000003189</name>
</gene>
<dbReference type="InterPro" id="IPR052184">
    <property type="entry name" value="SDR_enzymes"/>
</dbReference>
<dbReference type="InterPro" id="IPR036291">
    <property type="entry name" value="NAD(P)-bd_dom_sf"/>
</dbReference>
<dbReference type="Gene3D" id="3.40.50.720">
    <property type="entry name" value="NAD(P)-binding Rossmann-like Domain"/>
    <property type="match status" value="1"/>
</dbReference>
<dbReference type="Pfam" id="PF00106">
    <property type="entry name" value="adh_short"/>
    <property type="match status" value="1"/>
</dbReference>
<evidence type="ECO:0000313" key="1">
    <source>
        <dbReference type="EMBL" id="SGZ53349.1"/>
    </source>
</evidence>